<dbReference type="Gene3D" id="3.30.70.2390">
    <property type="match status" value="1"/>
</dbReference>
<dbReference type="InterPro" id="IPR050922">
    <property type="entry name" value="LytR/CpsA/Psr_CW_biosynth"/>
</dbReference>
<proteinExistence type="inferred from homology"/>
<comment type="similarity">
    <text evidence="1">Belongs to the LytR/CpsA/Psr (LCP) family.</text>
</comment>
<feature type="domain" description="LytR/CpsA/Psr regulator C-terminal" evidence="3">
    <location>
        <begin position="304"/>
        <end position="389"/>
    </location>
</feature>
<dbReference type="RefSeq" id="WP_059033709.1">
    <property type="nucleotide sequence ID" value="NZ_BSDN01000007.1"/>
</dbReference>
<reference evidence="4" key="1">
    <citation type="journal article" date="2016" name="Genome Announc.">
        <title>Draft Genome Sequence of the Syntrophic Lactate-Degrading Bacterium Tepidanaerobacter syntrophicus JLT.</title>
        <authorList>
            <person name="Matsuura N."/>
            <person name="Ohashi A."/>
            <person name="Tourlousse D.M."/>
            <person name="Sekiguchi Y."/>
        </authorList>
    </citation>
    <scope>NUCLEOTIDE SEQUENCE [LARGE SCALE GENOMIC DNA]</scope>
    <source>
        <strain evidence="4">JL</strain>
    </source>
</reference>
<sequence length="393" mass="43267">MKRPLKIAVAILLFIVFSLGSGFYYTVRTMNMAAEQNEDSVISNTDEFVKGGRRNILLLGMDAGTIGAKEENNRHRSDTIIVVSLDTQNKTVKVLSIPRDTRVKLGKYGIQKINAATALGGADLAVKTVKDFLGVPIHNYVVVKLSSFKNIVDALGGVEVDVKERMKYSDPAGGLYIDLYPGLQTLDGDKAEQFIRYRGYADADLGRIKAQQQFMEALIDKILKPSTLLKLPKIIDIVQENVETDIQPMEMMSLANFARQMKRENIKMYTVPGEGKNISGISYFIPFQNELDKVIDEVFYDDGSVKVAVLNGSGTSGVASKIASRLESQGFKVVSIGNADSFDYGTTTIVYPQDKKDEAEKVAKVLPKALLEEKSDSNISLPTVIVGKDMIDE</sequence>
<feature type="domain" description="Cell envelope-related transcriptional attenuator" evidence="2">
    <location>
        <begin position="76"/>
        <end position="223"/>
    </location>
</feature>
<dbReference type="Gene3D" id="3.40.630.190">
    <property type="entry name" value="LCP protein"/>
    <property type="match status" value="1"/>
</dbReference>
<dbReference type="OrthoDB" id="305468at2"/>
<dbReference type="PANTHER" id="PTHR33392">
    <property type="entry name" value="POLYISOPRENYL-TEICHOIC ACID--PEPTIDOGLYCAN TEICHOIC ACID TRANSFERASE TAGU"/>
    <property type="match status" value="1"/>
</dbReference>
<gene>
    <name evidence="4" type="ORF">TSYNT_9255</name>
</gene>
<dbReference type="Pfam" id="PF03816">
    <property type="entry name" value="LytR_cpsA_psr"/>
    <property type="match status" value="1"/>
</dbReference>
<evidence type="ECO:0000259" key="3">
    <source>
        <dbReference type="Pfam" id="PF13399"/>
    </source>
</evidence>
<evidence type="ECO:0000313" key="4">
    <source>
        <dbReference type="EMBL" id="GAQ26002.1"/>
    </source>
</evidence>
<evidence type="ECO:0000313" key="5">
    <source>
        <dbReference type="Proteomes" id="UP000062160"/>
    </source>
</evidence>
<keyword evidence="5" id="KW-1185">Reference proteome</keyword>
<dbReference type="STRING" id="224999.GCA_001485475_02040"/>
<protein>
    <submittedName>
        <fullName evidence="4">Cell envelope-related function transcriptional attenuator common domain-containing protein</fullName>
    </submittedName>
</protein>
<evidence type="ECO:0000259" key="2">
    <source>
        <dbReference type="Pfam" id="PF03816"/>
    </source>
</evidence>
<dbReference type="InterPro" id="IPR027381">
    <property type="entry name" value="LytR/CpsA/Psr_C"/>
</dbReference>
<evidence type="ECO:0000256" key="1">
    <source>
        <dbReference type="ARBA" id="ARBA00006068"/>
    </source>
</evidence>
<name>A0A0U9HGK8_9FIRM</name>
<dbReference type="NCBIfam" id="TIGR00350">
    <property type="entry name" value="lytR_cpsA_psr"/>
    <property type="match status" value="1"/>
</dbReference>
<dbReference type="Proteomes" id="UP000062160">
    <property type="component" value="Unassembled WGS sequence"/>
</dbReference>
<dbReference type="AlphaFoldDB" id="A0A0U9HGK8"/>
<dbReference type="EMBL" id="DF977003">
    <property type="protein sequence ID" value="GAQ26002.1"/>
    <property type="molecule type" value="Genomic_DNA"/>
</dbReference>
<dbReference type="Pfam" id="PF13399">
    <property type="entry name" value="LytR_C"/>
    <property type="match status" value="1"/>
</dbReference>
<dbReference type="PANTHER" id="PTHR33392:SF6">
    <property type="entry name" value="POLYISOPRENYL-TEICHOIC ACID--PEPTIDOGLYCAN TEICHOIC ACID TRANSFERASE TAGU"/>
    <property type="match status" value="1"/>
</dbReference>
<dbReference type="InterPro" id="IPR004474">
    <property type="entry name" value="LytR_CpsA_psr"/>
</dbReference>
<accession>A0A0U9HGK8</accession>
<organism evidence="4">
    <name type="scientific">Tepidanaerobacter syntrophicus</name>
    <dbReference type="NCBI Taxonomy" id="224999"/>
    <lineage>
        <taxon>Bacteria</taxon>
        <taxon>Bacillati</taxon>
        <taxon>Bacillota</taxon>
        <taxon>Clostridia</taxon>
        <taxon>Thermosediminibacterales</taxon>
        <taxon>Tepidanaerobacteraceae</taxon>
        <taxon>Tepidanaerobacter</taxon>
    </lineage>
</organism>